<dbReference type="InterPro" id="IPR011008">
    <property type="entry name" value="Dimeric_a/b-barrel"/>
</dbReference>
<dbReference type="SUPFAM" id="SSF54909">
    <property type="entry name" value="Dimeric alpha+beta barrel"/>
    <property type="match status" value="1"/>
</dbReference>
<evidence type="ECO:0000259" key="1">
    <source>
        <dbReference type="Pfam" id="PF03992"/>
    </source>
</evidence>
<dbReference type="Gene3D" id="3.30.70.100">
    <property type="match status" value="1"/>
</dbReference>
<reference evidence="2" key="1">
    <citation type="submission" date="2020-05" db="EMBL/GenBank/DDBJ databases">
        <authorList>
            <person name="Chiriac C."/>
            <person name="Salcher M."/>
            <person name="Ghai R."/>
            <person name="Kavagutti S V."/>
        </authorList>
    </citation>
    <scope>NUCLEOTIDE SEQUENCE</scope>
</reference>
<name>A0A6J6ZDN8_9ZZZZ</name>
<dbReference type="Pfam" id="PF03992">
    <property type="entry name" value="ABM"/>
    <property type="match status" value="1"/>
</dbReference>
<dbReference type="AlphaFoldDB" id="A0A6J6ZDN8"/>
<accession>A0A6J6ZDN8</accession>
<gene>
    <name evidence="2" type="ORF">UFOPK3204_00088</name>
</gene>
<protein>
    <submittedName>
        <fullName evidence="2">Unannotated protein</fullName>
    </submittedName>
</protein>
<dbReference type="EMBL" id="CAFABK010000002">
    <property type="protein sequence ID" value="CAB4819921.1"/>
    <property type="molecule type" value="Genomic_DNA"/>
</dbReference>
<proteinExistence type="predicted"/>
<evidence type="ECO:0000313" key="2">
    <source>
        <dbReference type="EMBL" id="CAB4819921.1"/>
    </source>
</evidence>
<feature type="domain" description="ABM" evidence="1">
    <location>
        <begin position="3"/>
        <end position="70"/>
    </location>
</feature>
<organism evidence="2">
    <name type="scientific">freshwater metagenome</name>
    <dbReference type="NCBI Taxonomy" id="449393"/>
    <lineage>
        <taxon>unclassified sequences</taxon>
        <taxon>metagenomes</taxon>
        <taxon>ecological metagenomes</taxon>
    </lineage>
</organism>
<sequence length="103" mass="10961">MSVVVVATIYPNAAWRGEVIAALENSVIRVHAEDMGCELYALHEGRDRLVMVEKWVNEAALTAHGDSPAIIELLAHLDGKLAGPIDVQVLSPHPTGTPGQGTV</sequence>
<dbReference type="InterPro" id="IPR007138">
    <property type="entry name" value="ABM_dom"/>
</dbReference>